<accession>A0ACB9CNA9</accession>
<name>A0ACB9CNA9_ARCLA</name>
<organism evidence="1 2">
    <name type="scientific">Arctium lappa</name>
    <name type="common">Greater burdock</name>
    <name type="synonym">Lappa major</name>
    <dbReference type="NCBI Taxonomy" id="4217"/>
    <lineage>
        <taxon>Eukaryota</taxon>
        <taxon>Viridiplantae</taxon>
        <taxon>Streptophyta</taxon>
        <taxon>Embryophyta</taxon>
        <taxon>Tracheophyta</taxon>
        <taxon>Spermatophyta</taxon>
        <taxon>Magnoliopsida</taxon>
        <taxon>eudicotyledons</taxon>
        <taxon>Gunneridae</taxon>
        <taxon>Pentapetalae</taxon>
        <taxon>asterids</taxon>
        <taxon>campanulids</taxon>
        <taxon>Asterales</taxon>
        <taxon>Asteraceae</taxon>
        <taxon>Carduoideae</taxon>
        <taxon>Cardueae</taxon>
        <taxon>Arctiinae</taxon>
        <taxon>Arctium</taxon>
    </lineage>
</organism>
<evidence type="ECO:0000313" key="2">
    <source>
        <dbReference type="Proteomes" id="UP001055879"/>
    </source>
</evidence>
<protein>
    <submittedName>
        <fullName evidence="1">Uncharacterized protein</fullName>
    </submittedName>
</protein>
<comment type="caution">
    <text evidence="1">The sequence shown here is derived from an EMBL/GenBank/DDBJ whole genome shotgun (WGS) entry which is preliminary data.</text>
</comment>
<evidence type="ECO:0000313" key="1">
    <source>
        <dbReference type="EMBL" id="KAI3735767.1"/>
    </source>
</evidence>
<dbReference type="Proteomes" id="UP001055879">
    <property type="component" value="Linkage Group LG04"/>
</dbReference>
<dbReference type="EMBL" id="CM042050">
    <property type="protein sequence ID" value="KAI3735767.1"/>
    <property type="molecule type" value="Genomic_DNA"/>
</dbReference>
<gene>
    <name evidence="1" type="ORF">L6452_15279</name>
</gene>
<keyword evidence="2" id="KW-1185">Reference proteome</keyword>
<reference evidence="1 2" key="2">
    <citation type="journal article" date="2022" name="Mol. Ecol. Resour.">
        <title>The genomes of chicory, endive, great burdock and yacon provide insights into Asteraceae paleo-polyploidization history and plant inulin production.</title>
        <authorList>
            <person name="Fan W."/>
            <person name="Wang S."/>
            <person name="Wang H."/>
            <person name="Wang A."/>
            <person name="Jiang F."/>
            <person name="Liu H."/>
            <person name="Zhao H."/>
            <person name="Xu D."/>
            <person name="Zhang Y."/>
        </authorList>
    </citation>
    <scope>NUCLEOTIDE SEQUENCE [LARGE SCALE GENOMIC DNA]</scope>
    <source>
        <strain evidence="2">cv. Niubang</strain>
    </source>
</reference>
<sequence length="145" mass="16191">MIQNQQATPAQLEASTSAQPQPSISIINIQSFTKKIRSLISESLSSSSSRTIINTLQHVSYDLVNMGDLHDFKKDILEQMTQISAKFVTKTNQPIYEVNQLMGATEDICKLIEKKVLSIPIPSTPKAKRRAPFTTCANRVEKEKV</sequence>
<reference evidence="2" key="1">
    <citation type="journal article" date="2022" name="Mol. Ecol. Resour.">
        <title>The genomes of chicory, endive, great burdock and yacon provide insights into Asteraceae palaeo-polyploidization history and plant inulin production.</title>
        <authorList>
            <person name="Fan W."/>
            <person name="Wang S."/>
            <person name="Wang H."/>
            <person name="Wang A."/>
            <person name="Jiang F."/>
            <person name="Liu H."/>
            <person name="Zhao H."/>
            <person name="Xu D."/>
            <person name="Zhang Y."/>
        </authorList>
    </citation>
    <scope>NUCLEOTIDE SEQUENCE [LARGE SCALE GENOMIC DNA]</scope>
    <source>
        <strain evidence="2">cv. Niubang</strain>
    </source>
</reference>
<proteinExistence type="predicted"/>